<dbReference type="GO" id="GO:0016787">
    <property type="term" value="F:hydrolase activity"/>
    <property type="evidence" value="ECO:0007669"/>
    <property type="project" value="UniProtKB-KW"/>
</dbReference>
<feature type="domain" description="Beta-lactamase-related" evidence="1">
    <location>
        <begin position="30"/>
        <end position="381"/>
    </location>
</feature>
<sequence>MRTHSEGTVRGTVADGYESVADEFSRAIANSPRGGAALCIMVDGEPVVDLWGGRAGNAAWTGDTPTVLFSCSKGMLSALVARLVEADRIELDAPVATYWPEFAQAGKGDVTVRTLMAHGAGLSHMTTSVSKRDMIEWDPVVAALAAQTPLWEPGTGWSYHAITFGWIVGEVVRRVTDRTVGQAFDELIAAPVNADVWFGVPGTVLPGVAPVAPMDRATINLIKVLPGGRNVMRALTLDGALPDSLVGPGTGFNDPELQASEIPGAGGIGTARGVASVWSSLVVGTEQVRPLSADVRADMTRSLTSGRAQLGSPVIPNPRWGTGFQVDAPGRPLLTASSFGHDGAGGQLAFADTDARMGFAFLTNHMGGMTDRRSLRILDALRRVTSGQRR</sequence>
<gene>
    <name evidence="2" type="ORF">ACFQ0P_08170</name>
</gene>
<dbReference type="InterPro" id="IPR001466">
    <property type="entry name" value="Beta-lactam-related"/>
</dbReference>
<accession>A0ABW3AHX2</accession>
<dbReference type="Proteomes" id="UP001597055">
    <property type="component" value="Unassembled WGS sequence"/>
</dbReference>
<organism evidence="2 3">
    <name type="scientific">Microbacterium insulae</name>
    <dbReference type="NCBI Taxonomy" id="483014"/>
    <lineage>
        <taxon>Bacteria</taxon>
        <taxon>Bacillati</taxon>
        <taxon>Actinomycetota</taxon>
        <taxon>Actinomycetes</taxon>
        <taxon>Micrococcales</taxon>
        <taxon>Microbacteriaceae</taxon>
        <taxon>Microbacterium</taxon>
    </lineage>
</organism>
<dbReference type="EMBL" id="JBHTII010000001">
    <property type="protein sequence ID" value="MFD0790370.1"/>
    <property type="molecule type" value="Genomic_DNA"/>
</dbReference>
<dbReference type="Pfam" id="PF00144">
    <property type="entry name" value="Beta-lactamase"/>
    <property type="match status" value="1"/>
</dbReference>
<protein>
    <submittedName>
        <fullName evidence="2">Serine hydrolase domain-containing protein</fullName>
    </submittedName>
</protein>
<proteinExistence type="predicted"/>
<keyword evidence="2" id="KW-0378">Hydrolase</keyword>
<comment type="caution">
    <text evidence="2">The sequence shown here is derived from an EMBL/GenBank/DDBJ whole genome shotgun (WGS) entry which is preliminary data.</text>
</comment>
<reference evidence="3" key="1">
    <citation type="journal article" date="2019" name="Int. J. Syst. Evol. Microbiol.">
        <title>The Global Catalogue of Microorganisms (GCM) 10K type strain sequencing project: providing services to taxonomists for standard genome sequencing and annotation.</title>
        <authorList>
            <consortium name="The Broad Institute Genomics Platform"/>
            <consortium name="The Broad Institute Genome Sequencing Center for Infectious Disease"/>
            <person name="Wu L."/>
            <person name="Ma J."/>
        </authorList>
    </citation>
    <scope>NUCLEOTIDE SEQUENCE [LARGE SCALE GENOMIC DNA]</scope>
    <source>
        <strain evidence="3">CCUG 54523</strain>
    </source>
</reference>
<dbReference type="RefSeq" id="WP_204978162.1">
    <property type="nucleotide sequence ID" value="NZ_JBHTII010000001.1"/>
</dbReference>
<evidence type="ECO:0000313" key="2">
    <source>
        <dbReference type="EMBL" id="MFD0790370.1"/>
    </source>
</evidence>
<dbReference type="PANTHER" id="PTHR43319:SF3">
    <property type="entry name" value="BETA-LACTAMASE-RELATED DOMAIN-CONTAINING PROTEIN"/>
    <property type="match status" value="1"/>
</dbReference>
<keyword evidence="3" id="KW-1185">Reference proteome</keyword>
<dbReference type="PANTHER" id="PTHR43319">
    <property type="entry name" value="BETA-LACTAMASE-RELATED"/>
    <property type="match status" value="1"/>
</dbReference>
<dbReference type="SUPFAM" id="SSF56601">
    <property type="entry name" value="beta-lactamase/transpeptidase-like"/>
    <property type="match status" value="1"/>
</dbReference>
<dbReference type="InterPro" id="IPR052907">
    <property type="entry name" value="Beta-lactamase/esterase"/>
</dbReference>
<name>A0ABW3AHX2_9MICO</name>
<evidence type="ECO:0000259" key="1">
    <source>
        <dbReference type="Pfam" id="PF00144"/>
    </source>
</evidence>
<evidence type="ECO:0000313" key="3">
    <source>
        <dbReference type="Proteomes" id="UP001597055"/>
    </source>
</evidence>
<dbReference type="Gene3D" id="3.40.710.10">
    <property type="entry name" value="DD-peptidase/beta-lactamase superfamily"/>
    <property type="match status" value="1"/>
</dbReference>
<dbReference type="InterPro" id="IPR012338">
    <property type="entry name" value="Beta-lactam/transpept-like"/>
</dbReference>